<dbReference type="GO" id="GO:0005634">
    <property type="term" value="C:nucleus"/>
    <property type="evidence" value="ECO:0007669"/>
    <property type="project" value="TreeGrafter"/>
</dbReference>
<dbReference type="Proteomes" id="UP001168821">
    <property type="component" value="Unassembled WGS sequence"/>
</dbReference>
<dbReference type="SUPFAM" id="SSF57903">
    <property type="entry name" value="FYVE/PHD zinc finger"/>
    <property type="match status" value="1"/>
</dbReference>
<evidence type="ECO:0000256" key="4">
    <source>
        <dbReference type="SAM" id="MobiDB-lite"/>
    </source>
</evidence>
<comment type="caution">
    <text evidence="6">The sequence shown here is derived from an EMBL/GenBank/DDBJ whole genome shotgun (WGS) entry which is preliminary data.</text>
</comment>
<dbReference type="InterPro" id="IPR004875">
    <property type="entry name" value="DDE_SF_endonuclease_dom"/>
</dbReference>
<keyword evidence="7" id="KW-1185">Reference proteome</keyword>
<name>A0AA38IFF2_9CUCU</name>
<evidence type="ECO:0000256" key="3">
    <source>
        <dbReference type="ARBA" id="ARBA00022833"/>
    </source>
</evidence>
<protein>
    <recommendedName>
        <fullName evidence="5">Zinc finger PHD-type domain-containing protein</fullName>
    </recommendedName>
</protein>
<keyword evidence="1" id="KW-0479">Metal-binding</keyword>
<feature type="domain" description="Zinc finger PHD-type" evidence="5">
    <location>
        <begin position="305"/>
        <end position="352"/>
    </location>
</feature>
<dbReference type="GO" id="GO:0003677">
    <property type="term" value="F:DNA binding"/>
    <property type="evidence" value="ECO:0007669"/>
    <property type="project" value="TreeGrafter"/>
</dbReference>
<organism evidence="6 7">
    <name type="scientific">Zophobas morio</name>
    <dbReference type="NCBI Taxonomy" id="2755281"/>
    <lineage>
        <taxon>Eukaryota</taxon>
        <taxon>Metazoa</taxon>
        <taxon>Ecdysozoa</taxon>
        <taxon>Arthropoda</taxon>
        <taxon>Hexapoda</taxon>
        <taxon>Insecta</taxon>
        <taxon>Pterygota</taxon>
        <taxon>Neoptera</taxon>
        <taxon>Endopterygota</taxon>
        <taxon>Coleoptera</taxon>
        <taxon>Polyphaga</taxon>
        <taxon>Cucujiformia</taxon>
        <taxon>Tenebrionidae</taxon>
        <taxon>Zophobas</taxon>
    </lineage>
</organism>
<dbReference type="InterPro" id="IPR011011">
    <property type="entry name" value="Znf_FYVE_PHD"/>
</dbReference>
<dbReference type="InterPro" id="IPR050863">
    <property type="entry name" value="CenT-Element_Derived"/>
</dbReference>
<dbReference type="Gene3D" id="3.30.40.10">
    <property type="entry name" value="Zinc/RING finger domain, C3HC4 (zinc finger)"/>
    <property type="match status" value="1"/>
</dbReference>
<keyword evidence="3" id="KW-0862">Zinc</keyword>
<feature type="compositionally biased region" description="Basic residues" evidence="4">
    <location>
        <begin position="234"/>
        <end position="246"/>
    </location>
</feature>
<dbReference type="AlphaFoldDB" id="A0AA38IFF2"/>
<evidence type="ECO:0000313" key="7">
    <source>
        <dbReference type="Proteomes" id="UP001168821"/>
    </source>
</evidence>
<dbReference type="EMBL" id="JALNTZ010000005">
    <property type="protein sequence ID" value="KAJ3652844.1"/>
    <property type="molecule type" value="Genomic_DNA"/>
</dbReference>
<evidence type="ECO:0000256" key="1">
    <source>
        <dbReference type="ARBA" id="ARBA00022723"/>
    </source>
</evidence>
<sequence>MGSKAYCQLNGWMCSEIFVQWLEHFVHYTKASNENKVLLLLDGHSSHKSLEVLQYAKDNGVILFCFPAHCTHRLQPLDVGFFSPLQTYYGQEIQTWLKQHPGRIVTHFQVAGLFNKAYLKAATPANAVHAFAKTGIYPFDDNIFPDWMFQSSFTTDRPLTEHDQNGQKQPQQGGADVELPKLGSGTPEATEVEPSTSGFAKAKSTTERFPSTRKRRYYSIQELSPLPQASLGASRKRLRKPSKKGHINSTPDIDELKKEVEEKTTKEREKLSRKAKRKILVEEETDYVSDNEKVEDIDDDEADVACLYCNDIFSRSKTREMWISCQSCGSWCHSECAGVEKRMKQFICEPCE</sequence>
<accession>A0AA38IFF2</accession>
<dbReference type="CDD" id="cd15517">
    <property type="entry name" value="PHD_TCF19_like"/>
    <property type="match status" value="1"/>
</dbReference>
<dbReference type="InterPro" id="IPR013083">
    <property type="entry name" value="Znf_RING/FYVE/PHD"/>
</dbReference>
<evidence type="ECO:0000313" key="6">
    <source>
        <dbReference type="EMBL" id="KAJ3652844.1"/>
    </source>
</evidence>
<feature type="region of interest" description="Disordered" evidence="4">
    <location>
        <begin position="156"/>
        <end position="214"/>
    </location>
</feature>
<dbReference type="PANTHER" id="PTHR19303:SF74">
    <property type="entry name" value="POGO TRANSPOSABLE ELEMENT WITH KRAB DOMAIN"/>
    <property type="match status" value="1"/>
</dbReference>
<dbReference type="SMART" id="SM00249">
    <property type="entry name" value="PHD"/>
    <property type="match status" value="1"/>
</dbReference>
<evidence type="ECO:0000259" key="5">
    <source>
        <dbReference type="SMART" id="SM00249"/>
    </source>
</evidence>
<gene>
    <name evidence="6" type="ORF">Zmor_018775</name>
</gene>
<dbReference type="Pfam" id="PF03184">
    <property type="entry name" value="DDE_1"/>
    <property type="match status" value="1"/>
</dbReference>
<feature type="region of interest" description="Disordered" evidence="4">
    <location>
        <begin position="229"/>
        <end position="254"/>
    </location>
</feature>
<reference evidence="6" key="1">
    <citation type="journal article" date="2023" name="G3 (Bethesda)">
        <title>Whole genome assemblies of Zophobas morio and Tenebrio molitor.</title>
        <authorList>
            <person name="Kaur S."/>
            <person name="Stinson S.A."/>
            <person name="diCenzo G.C."/>
        </authorList>
    </citation>
    <scope>NUCLEOTIDE SEQUENCE</scope>
    <source>
        <strain evidence="6">QUZm001</strain>
    </source>
</reference>
<dbReference type="InterPro" id="IPR001965">
    <property type="entry name" value="Znf_PHD"/>
</dbReference>
<dbReference type="PANTHER" id="PTHR19303">
    <property type="entry name" value="TRANSPOSON"/>
    <property type="match status" value="1"/>
</dbReference>
<proteinExistence type="predicted"/>
<dbReference type="GO" id="GO:0008270">
    <property type="term" value="F:zinc ion binding"/>
    <property type="evidence" value="ECO:0007669"/>
    <property type="project" value="UniProtKB-KW"/>
</dbReference>
<keyword evidence="2" id="KW-0863">Zinc-finger</keyword>
<evidence type="ECO:0000256" key="2">
    <source>
        <dbReference type="ARBA" id="ARBA00022771"/>
    </source>
</evidence>